<comment type="caution">
    <text evidence="13">The sequence shown here is derived from an EMBL/GenBank/DDBJ whole genome shotgun (WGS) entry which is preliminary data.</text>
</comment>
<dbReference type="PANTHER" id="PTHR10030">
    <property type="entry name" value="ALPHA-L-FUCOSIDASE"/>
    <property type="match status" value="1"/>
</dbReference>
<dbReference type="FunFam" id="3.20.20.80:FF:000027">
    <property type="entry name" value="Alpha-L-fucosidase"/>
    <property type="match status" value="1"/>
</dbReference>
<keyword evidence="7 10" id="KW-0326">Glycosidase</keyword>
<evidence type="ECO:0000256" key="8">
    <source>
        <dbReference type="ARBA" id="ARBA00074133"/>
    </source>
</evidence>
<dbReference type="InterPro" id="IPR000933">
    <property type="entry name" value="Glyco_hydro_29"/>
</dbReference>
<dbReference type="InterPro" id="IPR031919">
    <property type="entry name" value="Fucosidase_C"/>
</dbReference>
<evidence type="ECO:0000256" key="6">
    <source>
        <dbReference type="ARBA" id="ARBA00023180"/>
    </source>
</evidence>
<dbReference type="Pfam" id="PF01120">
    <property type="entry name" value="Alpha_L_fucos"/>
    <property type="match status" value="1"/>
</dbReference>
<dbReference type="InterPro" id="IPR057739">
    <property type="entry name" value="Glyco_hydro_29_N"/>
</dbReference>
<dbReference type="EC" id="3.2.1.51" evidence="3"/>
<evidence type="ECO:0000256" key="5">
    <source>
        <dbReference type="ARBA" id="ARBA00022801"/>
    </source>
</evidence>
<dbReference type="InterPro" id="IPR013780">
    <property type="entry name" value="Glyco_hydro_b"/>
</dbReference>
<dbReference type="GO" id="GO:0004560">
    <property type="term" value="F:alpha-L-fucosidase activity"/>
    <property type="evidence" value="ECO:0007669"/>
    <property type="project" value="UniProtKB-EC"/>
</dbReference>
<keyword evidence="14" id="KW-1185">Reference proteome</keyword>
<dbReference type="InterPro" id="IPR016286">
    <property type="entry name" value="FUC_metazoa-typ"/>
</dbReference>
<dbReference type="Gene3D" id="2.60.40.1180">
    <property type="entry name" value="Golgi alpha-mannosidase II"/>
    <property type="match status" value="1"/>
</dbReference>
<dbReference type="AlphaFoldDB" id="A0A1V9XEL3"/>
<comment type="function">
    <text evidence="1">Alpha-L-fucosidase is responsible for hydrolyzing the alpha-1,6-linked fucose joined to the reducing-end N-acetylglucosamine of the carbohydrate moieties of glycoproteins.</text>
</comment>
<evidence type="ECO:0000256" key="10">
    <source>
        <dbReference type="PIRNR" id="PIRNR001092"/>
    </source>
</evidence>
<dbReference type="Gene3D" id="3.20.20.80">
    <property type="entry name" value="Glycosidases"/>
    <property type="match status" value="1"/>
</dbReference>
<organism evidence="13 14">
    <name type="scientific">Tropilaelaps mercedesae</name>
    <dbReference type="NCBI Taxonomy" id="418985"/>
    <lineage>
        <taxon>Eukaryota</taxon>
        <taxon>Metazoa</taxon>
        <taxon>Ecdysozoa</taxon>
        <taxon>Arthropoda</taxon>
        <taxon>Chelicerata</taxon>
        <taxon>Arachnida</taxon>
        <taxon>Acari</taxon>
        <taxon>Parasitiformes</taxon>
        <taxon>Mesostigmata</taxon>
        <taxon>Gamasina</taxon>
        <taxon>Dermanyssoidea</taxon>
        <taxon>Laelapidae</taxon>
        <taxon>Tropilaelaps</taxon>
    </lineage>
</organism>
<name>A0A1V9XEL3_9ACAR</name>
<feature type="domain" description="Alpha-L-fucosidase C-terminal" evidence="12">
    <location>
        <begin position="387"/>
        <end position="473"/>
    </location>
</feature>
<evidence type="ECO:0000256" key="7">
    <source>
        <dbReference type="ARBA" id="ARBA00023295"/>
    </source>
</evidence>
<dbReference type="GO" id="GO:0016139">
    <property type="term" value="P:glycoside catabolic process"/>
    <property type="evidence" value="ECO:0007669"/>
    <property type="project" value="TreeGrafter"/>
</dbReference>
<dbReference type="InParanoid" id="A0A1V9XEL3"/>
<evidence type="ECO:0000256" key="2">
    <source>
        <dbReference type="ARBA" id="ARBA00007951"/>
    </source>
</evidence>
<dbReference type="PRINTS" id="PR00741">
    <property type="entry name" value="GLHYDRLASE29"/>
</dbReference>
<comment type="similarity">
    <text evidence="2 10">Belongs to the glycosyl hydrolase 29 family.</text>
</comment>
<gene>
    <name evidence="13" type="ORF">BIW11_10695</name>
</gene>
<evidence type="ECO:0000313" key="14">
    <source>
        <dbReference type="Proteomes" id="UP000192247"/>
    </source>
</evidence>
<proteinExistence type="inferred from homology"/>
<keyword evidence="5 10" id="KW-0378">Hydrolase</keyword>
<evidence type="ECO:0000256" key="4">
    <source>
        <dbReference type="ARBA" id="ARBA00022729"/>
    </source>
</evidence>
<keyword evidence="6" id="KW-0325">Glycoprotein</keyword>
<evidence type="ECO:0000256" key="1">
    <source>
        <dbReference type="ARBA" id="ARBA00004071"/>
    </source>
</evidence>
<evidence type="ECO:0000259" key="11">
    <source>
        <dbReference type="Pfam" id="PF01120"/>
    </source>
</evidence>
<dbReference type="STRING" id="418985.A0A1V9XEL3"/>
<dbReference type="GO" id="GO:0005764">
    <property type="term" value="C:lysosome"/>
    <property type="evidence" value="ECO:0007669"/>
    <property type="project" value="TreeGrafter"/>
</dbReference>
<dbReference type="GO" id="GO:0006004">
    <property type="term" value="P:fucose metabolic process"/>
    <property type="evidence" value="ECO:0007669"/>
    <property type="project" value="InterPro"/>
</dbReference>
<dbReference type="InterPro" id="IPR017853">
    <property type="entry name" value="GH"/>
</dbReference>
<evidence type="ECO:0000256" key="3">
    <source>
        <dbReference type="ARBA" id="ARBA00012662"/>
    </source>
</evidence>
<dbReference type="EMBL" id="MNPL01013029">
    <property type="protein sequence ID" value="OQR71929.1"/>
    <property type="molecule type" value="Genomic_DNA"/>
</dbReference>
<dbReference type="PANTHER" id="PTHR10030:SF37">
    <property type="entry name" value="ALPHA-L-FUCOSIDASE-RELATED"/>
    <property type="match status" value="1"/>
</dbReference>
<feature type="domain" description="Glycoside hydrolase family 29 N-terminal" evidence="11">
    <location>
        <begin position="38"/>
        <end position="376"/>
    </location>
</feature>
<dbReference type="SUPFAM" id="SSF51445">
    <property type="entry name" value="(Trans)glycosidases"/>
    <property type="match status" value="1"/>
</dbReference>
<protein>
    <recommendedName>
        <fullName evidence="8">Putative alpha-L-fucosidase</fullName>
        <ecNumber evidence="3">3.2.1.51</ecNumber>
    </recommendedName>
    <alternativeName>
        <fullName evidence="9">Alpha-L-fucoside fucohydrolase</fullName>
    </alternativeName>
</protein>
<dbReference type="FunCoup" id="A0A1V9XEL3">
    <property type="interactions" value="121"/>
</dbReference>
<dbReference type="Proteomes" id="UP000192247">
    <property type="component" value="Unassembled WGS sequence"/>
</dbReference>
<reference evidence="13 14" key="1">
    <citation type="journal article" date="2017" name="Gigascience">
        <title>Draft genome of the honey bee ectoparasitic mite, Tropilaelaps mercedesae, is shaped by the parasitic life history.</title>
        <authorList>
            <person name="Dong X."/>
            <person name="Armstrong S.D."/>
            <person name="Xia D."/>
            <person name="Makepeace B.L."/>
            <person name="Darby A.C."/>
            <person name="Kadowaki T."/>
        </authorList>
    </citation>
    <scope>NUCLEOTIDE SEQUENCE [LARGE SCALE GENOMIC DNA]</scope>
    <source>
        <strain evidence="13">Wuxi-XJTLU</strain>
    </source>
</reference>
<dbReference type="OrthoDB" id="6039950at2759"/>
<evidence type="ECO:0000313" key="13">
    <source>
        <dbReference type="EMBL" id="OQR71929.1"/>
    </source>
</evidence>
<evidence type="ECO:0000256" key="9">
    <source>
        <dbReference type="ARBA" id="ARBA00081661"/>
    </source>
</evidence>
<dbReference type="SMART" id="SM00812">
    <property type="entry name" value="Alpha_L_fucos"/>
    <property type="match status" value="1"/>
</dbReference>
<accession>A0A1V9XEL3</accession>
<dbReference type="PIRSF" id="PIRSF001092">
    <property type="entry name" value="Alpha-L-fucosidase"/>
    <property type="match status" value="1"/>
</dbReference>
<keyword evidence="4" id="KW-0732">Signal</keyword>
<dbReference type="Pfam" id="PF16757">
    <property type="entry name" value="Fucosidase_C"/>
    <property type="match status" value="1"/>
</dbReference>
<sequence length="477" mass="54802">MRLCLQARLPLEVFSSIARVSLLLTITSLCVVNAIKWSSENDGRYLPDWDSLDSRLAPAWYDRAKIGIFVHWGVFSVPSFQSEWFWWNWQGKKDKYVVDFMKRNYPPGWKYADFARGFRAELFNASRWAHLFRSAGAKYVVITSKHHEGYTLWPSATSFNWNSRDVGPGKDLVGELANAVRATGDLHFGLYHSLFEWFNPLYIEDKKNLFFTQKFVEGKVGPELYDLVNTYKPDVIWSDGDWETFPEYWNATNFLAWLYNDSPVKDTVLVNDRWGVGTQGKHGDFYNYADRFDPGKLKPHKWENAMTLDKVSWGYRREMTIDDVYTLQELLELLAKTISCNGNLLINIGPRADGTIDAIFEERLLQLGKWLEYNGEAIYESRPWTSQRDSVNSNVWYTCKGSTVYAIVADLPSNGTLRLGALNSKNLDTDSVVTRLEDGNILKFKADNLGATFKVPPLSVPRTLPTTAFVIKVDFQV</sequence>
<evidence type="ECO:0000259" key="12">
    <source>
        <dbReference type="Pfam" id="PF16757"/>
    </source>
</evidence>